<feature type="chain" id="PRO_5047398852" evidence="1">
    <location>
        <begin position="20"/>
        <end position="115"/>
    </location>
</feature>
<keyword evidence="1" id="KW-0732">Signal</keyword>
<keyword evidence="3" id="KW-1185">Reference proteome</keyword>
<feature type="signal peptide" evidence="1">
    <location>
        <begin position="1"/>
        <end position="19"/>
    </location>
</feature>
<dbReference type="EMBL" id="OZ023702">
    <property type="protein sequence ID" value="CAK9857763.1"/>
    <property type="molecule type" value="Genomic_DNA"/>
</dbReference>
<proteinExistence type="predicted"/>
<evidence type="ECO:0000256" key="1">
    <source>
        <dbReference type="SAM" id="SignalP"/>
    </source>
</evidence>
<dbReference type="Proteomes" id="UP001497522">
    <property type="component" value="Chromosome 1"/>
</dbReference>
<organism evidence="2 3">
    <name type="scientific">Sphagnum jensenii</name>
    <dbReference type="NCBI Taxonomy" id="128206"/>
    <lineage>
        <taxon>Eukaryota</taxon>
        <taxon>Viridiplantae</taxon>
        <taxon>Streptophyta</taxon>
        <taxon>Embryophyta</taxon>
        <taxon>Bryophyta</taxon>
        <taxon>Sphagnophytina</taxon>
        <taxon>Sphagnopsida</taxon>
        <taxon>Sphagnales</taxon>
        <taxon>Sphagnaceae</taxon>
        <taxon>Sphagnum</taxon>
    </lineage>
</organism>
<name>A0ABP1A5G9_9BRYO</name>
<gene>
    <name evidence="2" type="ORF">CSSPJE1EN2_LOCUS758</name>
</gene>
<accession>A0ABP1A5G9</accession>
<evidence type="ECO:0000313" key="3">
    <source>
        <dbReference type="Proteomes" id="UP001497522"/>
    </source>
</evidence>
<reference evidence="2 3" key="1">
    <citation type="submission" date="2024-03" db="EMBL/GenBank/DDBJ databases">
        <authorList>
            <consortium name="ELIXIR-Norway"/>
            <consortium name="Elixir Norway"/>
        </authorList>
    </citation>
    <scope>NUCLEOTIDE SEQUENCE [LARGE SCALE GENOMIC DNA]</scope>
</reference>
<protein>
    <submittedName>
        <fullName evidence="2">Uncharacterized protein</fullName>
    </submittedName>
</protein>
<sequence length="115" mass="12788">MVCDSVLLTLALSGLCVTGYKDNVDNGKELFKFAIIDEATRSFQPLELDMTPNVLPDDNNDIDVQVCDHEDTFGMVNVNFPSQDIKNGMNATLDTTTLDDLANEAFKEWILLKVD</sequence>
<evidence type="ECO:0000313" key="2">
    <source>
        <dbReference type="EMBL" id="CAK9857763.1"/>
    </source>
</evidence>